<keyword evidence="2 3" id="KW-0645">Protease</keyword>
<keyword evidence="2 3" id="KW-0482">Metalloprotease</keyword>
<keyword evidence="2 3" id="KW-0862">Zinc</keyword>
<keyword evidence="2 3" id="KW-0378">Hydrolase</keyword>
<dbReference type="GO" id="GO:0008270">
    <property type="term" value="F:zinc ion binding"/>
    <property type="evidence" value="ECO:0007669"/>
    <property type="project" value="UniProtKB-UniRule"/>
</dbReference>
<dbReference type="Proteomes" id="UP001177023">
    <property type="component" value="Unassembled WGS sequence"/>
</dbReference>
<protein>
    <recommendedName>
        <fullName evidence="3">Metalloendopeptidase</fullName>
        <ecNumber evidence="3">3.4.24.-</ecNumber>
    </recommendedName>
</protein>
<gene>
    <name evidence="5" type="ORF">MSPICULIGERA_LOCUS3291</name>
</gene>
<organism evidence="5 6">
    <name type="scientific">Mesorhabditis spiculigera</name>
    <dbReference type="NCBI Taxonomy" id="96644"/>
    <lineage>
        <taxon>Eukaryota</taxon>
        <taxon>Metazoa</taxon>
        <taxon>Ecdysozoa</taxon>
        <taxon>Nematoda</taxon>
        <taxon>Chromadorea</taxon>
        <taxon>Rhabditida</taxon>
        <taxon>Rhabditina</taxon>
        <taxon>Rhabditomorpha</taxon>
        <taxon>Rhabditoidea</taxon>
        <taxon>Rhabditidae</taxon>
        <taxon>Mesorhabditinae</taxon>
        <taxon>Mesorhabditis</taxon>
    </lineage>
</organism>
<evidence type="ECO:0000259" key="4">
    <source>
        <dbReference type="PROSITE" id="PS51864"/>
    </source>
</evidence>
<dbReference type="InterPro" id="IPR024079">
    <property type="entry name" value="MetalloPept_cat_dom_sf"/>
</dbReference>
<sequence length="263" mass="29736">MHRLLGDWSDKITFGEKPISIPAKNDRYKAVLYDGDMLLSPGQLQKIADNAIGGRQKREAYLDEFYPSTIWQDGVPYELHSSLCDPRRPSLRAARHPILGRAYVHQVPTAHQGKLLLRFVGYESGCWSAVGRDDTEPIQIVSIGRGCEHFGVTSHELAHALGVFHEQSRHDRDKFVTLNSRAVDRDILYNFAKVAETVRKFEISIVQTGNTLKDKMCVYQLRAPAGKKILLNLLRVSGKCIEGCYVDGVEAKMRKDKRPVGYR</sequence>
<feature type="binding site" evidence="2">
    <location>
        <position position="155"/>
    </location>
    <ligand>
        <name>Zn(2+)</name>
        <dbReference type="ChEBI" id="CHEBI:29105"/>
        <note>catalytic</note>
    </ligand>
</feature>
<dbReference type="SMART" id="SM00235">
    <property type="entry name" value="ZnMc"/>
    <property type="match status" value="1"/>
</dbReference>
<feature type="binding site" evidence="2">
    <location>
        <position position="159"/>
    </location>
    <ligand>
        <name>Zn(2+)</name>
        <dbReference type="ChEBI" id="CHEBI:29105"/>
        <note>catalytic</note>
    </ligand>
</feature>
<feature type="non-terminal residue" evidence="5">
    <location>
        <position position="263"/>
    </location>
</feature>
<reference evidence="5" key="1">
    <citation type="submission" date="2023-06" db="EMBL/GenBank/DDBJ databases">
        <authorList>
            <person name="Delattre M."/>
        </authorList>
    </citation>
    <scope>NUCLEOTIDE SEQUENCE</scope>
    <source>
        <strain evidence="5">AF72</strain>
    </source>
</reference>
<dbReference type="GO" id="GO:0004222">
    <property type="term" value="F:metalloendopeptidase activity"/>
    <property type="evidence" value="ECO:0007669"/>
    <property type="project" value="UniProtKB-UniRule"/>
</dbReference>
<comment type="caution">
    <text evidence="2">Lacks conserved residue(s) required for the propagation of feature annotation.</text>
</comment>
<dbReference type="SUPFAM" id="SSF55486">
    <property type="entry name" value="Metalloproteases ('zincins'), catalytic domain"/>
    <property type="match status" value="1"/>
</dbReference>
<evidence type="ECO:0000313" key="6">
    <source>
        <dbReference type="Proteomes" id="UP001177023"/>
    </source>
</evidence>
<dbReference type="Pfam" id="PF01400">
    <property type="entry name" value="Astacin"/>
    <property type="match status" value="1"/>
</dbReference>
<dbReference type="PANTHER" id="PTHR10127">
    <property type="entry name" value="DISCOIDIN, CUB, EGF, LAMININ , AND ZINC METALLOPROTEASE DOMAIN CONTAINING"/>
    <property type="match status" value="1"/>
</dbReference>
<dbReference type="Gene3D" id="3.40.390.10">
    <property type="entry name" value="Collagenase (Catalytic Domain)"/>
    <property type="match status" value="1"/>
</dbReference>
<dbReference type="InterPro" id="IPR006026">
    <property type="entry name" value="Peptidase_Metallo"/>
</dbReference>
<dbReference type="EMBL" id="CATQJA010000898">
    <property type="protein sequence ID" value="CAJ0564617.1"/>
    <property type="molecule type" value="Genomic_DNA"/>
</dbReference>
<dbReference type="PRINTS" id="PR00480">
    <property type="entry name" value="ASTACIN"/>
</dbReference>
<dbReference type="GO" id="GO:0006508">
    <property type="term" value="P:proteolysis"/>
    <property type="evidence" value="ECO:0007669"/>
    <property type="project" value="UniProtKB-KW"/>
</dbReference>
<dbReference type="EC" id="3.4.24.-" evidence="3"/>
<dbReference type="PANTHER" id="PTHR10127:SF891">
    <property type="entry name" value="ZINC METALLOPROTEINASE NAS-29"/>
    <property type="match status" value="1"/>
</dbReference>
<keyword evidence="6" id="KW-1185">Reference proteome</keyword>
<name>A0AA36CAJ7_9BILA</name>
<evidence type="ECO:0000256" key="3">
    <source>
        <dbReference type="RuleBase" id="RU361183"/>
    </source>
</evidence>
<evidence type="ECO:0000313" key="5">
    <source>
        <dbReference type="EMBL" id="CAJ0564617.1"/>
    </source>
</evidence>
<evidence type="ECO:0000256" key="1">
    <source>
        <dbReference type="ARBA" id="ARBA00023157"/>
    </source>
</evidence>
<dbReference type="AlphaFoldDB" id="A0AA36CAJ7"/>
<feature type="binding site" evidence="2">
    <location>
        <position position="165"/>
    </location>
    <ligand>
        <name>Zn(2+)</name>
        <dbReference type="ChEBI" id="CHEBI:29105"/>
        <note>catalytic</note>
    </ligand>
</feature>
<feature type="domain" description="Peptidase M12A" evidence="4">
    <location>
        <begin position="59"/>
        <end position="263"/>
    </location>
</feature>
<accession>A0AA36CAJ7</accession>
<keyword evidence="2 3" id="KW-0479">Metal-binding</keyword>
<dbReference type="InterPro" id="IPR001506">
    <property type="entry name" value="Peptidase_M12A"/>
</dbReference>
<feature type="active site" evidence="2">
    <location>
        <position position="156"/>
    </location>
</feature>
<comment type="caution">
    <text evidence="5">The sequence shown here is derived from an EMBL/GenBank/DDBJ whole genome shotgun (WGS) entry which is preliminary data.</text>
</comment>
<keyword evidence="1" id="KW-1015">Disulfide bond</keyword>
<comment type="cofactor">
    <cofactor evidence="2 3">
        <name>Zn(2+)</name>
        <dbReference type="ChEBI" id="CHEBI:29105"/>
    </cofactor>
    <text evidence="2 3">Binds 1 zinc ion per subunit.</text>
</comment>
<evidence type="ECO:0000256" key="2">
    <source>
        <dbReference type="PROSITE-ProRule" id="PRU01211"/>
    </source>
</evidence>
<dbReference type="PROSITE" id="PS51864">
    <property type="entry name" value="ASTACIN"/>
    <property type="match status" value="1"/>
</dbReference>
<proteinExistence type="predicted"/>